<sequence>MGLDLYQEYDFVREIFDMVDEVTKTHISRLCFKGPMEELTLTVNLQPAVTAVN</sequence>
<dbReference type="InterPro" id="IPR001227">
    <property type="entry name" value="Ac_transferase_dom_sf"/>
</dbReference>
<dbReference type="InterPro" id="IPR016035">
    <property type="entry name" value="Acyl_Trfase/lysoPLipase"/>
</dbReference>
<dbReference type="SUPFAM" id="SSF52151">
    <property type="entry name" value="FabD/lysophospholipase-like"/>
    <property type="match status" value="1"/>
</dbReference>
<dbReference type="GO" id="GO:0016740">
    <property type="term" value="F:transferase activity"/>
    <property type="evidence" value="ECO:0007669"/>
    <property type="project" value="InterPro"/>
</dbReference>
<evidence type="ECO:0000313" key="1">
    <source>
        <dbReference type="EMBL" id="GAH44023.1"/>
    </source>
</evidence>
<dbReference type="AlphaFoldDB" id="X1HFG2"/>
<protein>
    <submittedName>
        <fullName evidence="1">Uncharacterized protein</fullName>
    </submittedName>
</protein>
<proteinExistence type="predicted"/>
<reference evidence="1" key="1">
    <citation type="journal article" date="2014" name="Front. Microbiol.">
        <title>High frequency of phylogenetically diverse reductive dehalogenase-homologous genes in deep subseafloor sedimentary metagenomes.</title>
        <authorList>
            <person name="Kawai M."/>
            <person name="Futagami T."/>
            <person name="Toyoda A."/>
            <person name="Takaki Y."/>
            <person name="Nishi S."/>
            <person name="Hori S."/>
            <person name="Arai W."/>
            <person name="Tsubouchi T."/>
            <person name="Morono Y."/>
            <person name="Uchiyama I."/>
            <person name="Ito T."/>
            <person name="Fujiyama A."/>
            <person name="Inagaki F."/>
            <person name="Takami H."/>
        </authorList>
    </citation>
    <scope>NUCLEOTIDE SEQUENCE</scope>
    <source>
        <strain evidence="1">Expedition CK06-06</strain>
    </source>
</reference>
<gene>
    <name evidence="1" type="ORF">S03H2_14432</name>
</gene>
<accession>X1HFG2</accession>
<name>X1HFG2_9ZZZZ</name>
<dbReference type="Gene3D" id="3.40.366.10">
    <property type="entry name" value="Malonyl-Coenzyme A Acyl Carrier Protein, domain 2"/>
    <property type="match status" value="1"/>
</dbReference>
<organism evidence="1">
    <name type="scientific">marine sediment metagenome</name>
    <dbReference type="NCBI Taxonomy" id="412755"/>
    <lineage>
        <taxon>unclassified sequences</taxon>
        <taxon>metagenomes</taxon>
        <taxon>ecological metagenomes</taxon>
    </lineage>
</organism>
<comment type="caution">
    <text evidence="1">The sequence shown here is derived from an EMBL/GenBank/DDBJ whole genome shotgun (WGS) entry which is preliminary data.</text>
</comment>
<dbReference type="EMBL" id="BARU01007325">
    <property type="protein sequence ID" value="GAH44023.1"/>
    <property type="molecule type" value="Genomic_DNA"/>
</dbReference>
<feature type="non-terminal residue" evidence="1">
    <location>
        <position position="53"/>
    </location>
</feature>